<keyword evidence="4" id="KW-0119">Carbohydrate metabolism</keyword>
<comment type="caution">
    <text evidence="6">The sequence shown here is derived from an EMBL/GenBank/DDBJ whole genome shotgun (WGS) entry which is preliminary data.</text>
</comment>
<keyword evidence="7" id="KW-1185">Reference proteome</keyword>
<dbReference type="AlphaFoldDB" id="A0A7I8V760"/>
<dbReference type="GO" id="GO:0005829">
    <property type="term" value="C:cytosol"/>
    <property type="evidence" value="ECO:0007669"/>
    <property type="project" value="TreeGrafter"/>
</dbReference>
<organism evidence="6 7">
    <name type="scientific">Dimorphilus gyrociliatus</name>
    <dbReference type="NCBI Taxonomy" id="2664684"/>
    <lineage>
        <taxon>Eukaryota</taxon>
        <taxon>Metazoa</taxon>
        <taxon>Spiralia</taxon>
        <taxon>Lophotrochozoa</taxon>
        <taxon>Annelida</taxon>
        <taxon>Polychaeta</taxon>
        <taxon>Polychaeta incertae sedis</taxon>
        <taxon>Dinophilidae</taxon>
        <taxon>Dimorphilus</taxon>
    </lineage>
</organism>
<accession>A0A7I8V760</accession>
<dbReference type="GO" id="GO:0005524">
    <property type="term" value="F:ATP binding"/>
    <property type="evidence" value="ECO:0007669"/>
    <property type="project" value="UniProtKB-KW"/>
</dbReference>
<evidence type="ECO:0000259" key="5">
    <source>
        <dbReference type="Pfam" id="PF00370"/>
    </source>
</evidence>
<dbReference type="Gene3D" id="3.30.420.40">
    <property type="match status" value="2"/>
</dbReference>
<dbReference type="GO" id="GO:0042732">
    <property type="term" value="P:D-xylose metabolic process"/>
    <property type="evidence" value="ECO:0007669"/>
    <property type="project" value="UniProtKB-UniRule"/>
</dbReference>
<sequence>MAGNGSNPKAFLGFDFSTQQLKVVAVDDQLREFYSNHVKFDDDLSHYGTTNGAHISENGLTVTAPTRMWIEALDLLLNKMKTDGFQFENVAGISGCGQQHGSVYWCEGGEEILKNLKPNEKLCNQLKSCFSIDQSPIWMDSSTTKQCKKLEEAIGGPMKLAEITGSRAYERFTGNQIAKISEEKSKAFTQTERISLVSSFAASLFLGQYAPIDESDGSGMNLYDFRSRTWNKDCLRACHSDISCLEAKLGQVVPSNSIIGKISPYMQKTYNFSQDCSIIAFTGDNPASLAGMKQTPGDICISLGTSDTLFVWTYEPKAVEHGHVFINPCNTKNYMALLCYKNGSLIRESVKSRVCENNENWIEFNKHLDNSPSGNNGFMGFYYNSQEITPALKPNTYRFNGENERIDAFDRKDIEVRAVIEGQLIAKRVHAENIGLKWPLRRIIVTGKQTLSMAPVFRLHEPNSACLGGAYRAKHGLLNNKSFEEIISVAENDFELVSEPDGSTFEVYRQMAKRYRKLEEIMLSN</sequence>
<evidence type="ECO:0000256" key="3">
    <source>
        <dbReference type="ARBA" id="ARBA00022777"/>
    </source>
</evidence>
<keyword evidence="4" id="KW-0547">Nucleotide-binding</keyword>
<gene>
    <name evidence="6" type="ORF">DGYR_LOCUS662</name>
</gene>
<proteinExistence type="inferred from homology"/>
<name>A0A7I8V760_9ANNE</name>
<keyword evidence="2 4" id="KW-0808">Transferase</keyword>
<keyword evidence="3 4" id="KW-0418">Kinase</keyword>
<dbReference type="CDD" id="cd07776">
    <property type="entry name" value="ASKHA_NBD_FGGY_SpXK-like"/>
    <property type="match status" value="1"/>
</dbReference>
<feature type="domain" description="Carbohydrate kinase FGGY N-terminal" evidence="5">
    <location>
        <begin position="137"/>
        <end position="291"/>
    </location>
</feature>
<evidence type="ECO:0000256" key="4">
    <source>
        <dbReference type="RuleBase" id="RU367058"/>
    </source>
</evidence>
<dbReference type="InterPro" id="IPR042024">
    <property type="entry name" value="D-XK_euk"/>
</dbReference>
<evidence type="ECO:0000256" key="2">
    <source>
        <dbReference type="ARBA" id="ARBA00022679"/>
    </source>
</evidence>
<dbReference type="Proteomes" id="UP000549394">
    <property type="component" value="Unassembled WGS sequence"/>
</dbReference>
<evidence type="ECO:0000313" key="7">
    <source>
        <dbReference type="Proteomes" id="UP000549394"/>
    </source>
</evidence>
<dbReference type="GO" id="GO:0004856">
    <property type="term" value="F:D-xylulokinase activity"/>
    <property type="evidence" value="ECO:0007669"/>
    <property type="project" value="UniProtKB-UniRule"/>
</dbReference>
<evidence type="ECO:0000256" key="1">
    <source>
        <dbReference type="ARBA" id="ARBA00009156"/>
    </source>
</evidence>
<dbReference type="InterPro" id="IPR043129">
    <property type="entry name" value="ATPase_NBD"/>
</dbReference>
<dbReference type="Pfam" id="PF00370">
    <property type="entry name" value="FGGY_N"/>
    <property type="match status" value="1"/>
</dbReference>
<comment type="function">
    <text evidence="4">Phosphorylates D-xylulose to produce D-xylulose 5-phosphate, a molecule that may play an important role in the regulation of glucose metabolism and lipogenesis.</text>
</comment>
<dbReference type="InterPro" id="IPR018484">
    <property type="entry name" value="FGGY_N"/>
</dbReference>
<protein>
    <recommendedName>
        <fullName evidence="4">Xylulose kinase</fullName>
        <ecNumber evidence="4">2.7.1.17</ecNumber>
    </recommendedName>
</protein>
<evidence type="ECO:0000313" key="6">
    <source>
        <dbReference type="EMBL" id="CAD5111353.1"/>
    </source>
</evidence>
<dbReference type="PANTHER" id="PTHR10196">
    <property type="entry name" value="SUGAR KINASE"/>
    <property type="match status" value="1"/>
</dbReference>
<reference evidence="6 7" key="1">
    <citation type="submission" date="2020-08" db="EMBL/GenBank/DDBJ databases">
        <authorList>
            <person name="Hejnol A."/>
        </authorList>
    </citation>
    <scope>NUCLEOTIDE SEQUENCE [LARGE SCALE GENOMIC DNA]</scope>
</reference>
<dbReference type="SUPFAM" id="SSF53067">
    <property type="entry name" value="Actin-like ATPase domain"/>
    <property type="match status" value="2"/>
</dbReference>
<dbReference type="FunFam" id="3.30.420.40:FF:000118">
    <property type="entry name" value="Xylulose kinase 2"/>
    <property type="match status" value="1"/>
</dbReference>
<dbReference type="PANTHER" id="PTHR10196:SF57">
    <property type="entry name" value="XYLULOSE KINASE"/>
    <property type="match status" value="1"/>
</dbReference>
<comment type="catalytic activity">
    <reaction evidence="4">
        <text>D-xylulose + ATP = D-xylulose 5-phosphate + ADP + H(+)</text>
        <dbReference type="Rhea" id="RHEA:10964"/>
        <dbReference type="ChEBI" id="CHEBI:15378"/>
        <dbReference type="ChEBI" id="CHEBI:17140"/>
        <dbReference type="ChEBI" id="CHEBI:30616"/>
        <dbReference type="ChEBI" id="CHEBI:57737"/>
        <dbReference type="ChEBI" id="CHEBI:456216"/>
        <dbReference type="EC" id="2.7.1.17"/>
    </reaction>
</comment>
<dbReference type="EC" id="2.7.1.17" evidence="4"/>
<dbReference type="EMBL" id="CAJFCJ010000001">
    <property type="protein sequence ID" value="CAD5111353.1"/>
    <property type="molecule type" value="Genomic_DNA"/>
</dbReference>
<keyword evidence="4" id="KW-0859">Xylose metabolism</keyword>
<dbReference type="OrthoDB" id="1728974at2759"/>
<comment type="similarity">
    <text evidence="1 4">Belongs to the FGGY kinase family.</text>
</comment>
<dbReference type="GO" id="GO:0005997">
    <property type="term" value="P:xylulose metabolic process"/>
    <property type="evidence" value="ECO:0007669"/>
    <property type="project" value="UniProtKB-UniRule"/>
</dbReference>
<keyword evidence="4" id="KW-0067">ATP-binding</keyword>